<evidence type="ECO:0008006" key="3">
    <source>
        <dbReference type="Google" id="ProtNLM"/>
    </source>
</evidence>
<dbReference type="AlphaFoldDB" id="A0A916Q5Z9"/>
<dbReference type="EMBL" id="BLYI01000027">
    <property type="protein sequence ID" value="GFO84987.1"/>
    <property type="molecule type" value="Genomic_DNA"/>
</dbReference>
<dbReference type="Proteomes" id="UP000613208">
    <property type="component" value="Unassembled WGS sequence"/>
</dbReference>
<accession>A0A916Q5Z9</accession>
<dbReference type="InterPro" id="IPR032710">
    <property type="entry name" value="NTF2-like_dom_sf"/>
</dbReference>
<comment type="caution">
    <text evidence="1">The sequence shown here is derived from an EMBL/GenBank/DDBJ whole genome shotgun (WGS) entry which is preliminary data.</text>
</comment>
<gene>
    <name evidence="1" type="ORF">ANBU17_13340</name>
</gene>
<dbReference type="Gene3D" id="3.10.450.50">
    <property type="match status" value="1"/>
</dbReference>
<sequence>MSDKDKIRNRYIQMYQTKEEFIQAVQNGTLNYDSVRHRSIDVRLHENEAELTGKSLVHASVFGGRWNTWRLQINCSLKKENNIWMITSAKASTF</sequence>
<dbReference type="RefSeq" id="WP_201310692.1">
    <property type="nucleotide sequence ID" value="NZ_BLYI01000027.1"/>
</dbReference>
<evidence type="ECO:0000313" key="1">
    <source>
        <dbReference type="EMBL" id="GFO84987.1"/>
    </source>
</evidence>
<reference evidence="1" key="1">
    <citation type="submission" date="2020-06" db="EMBL/GenBank/DDBJ databases">
        <title>Characterization of fructooligosaccharide metabolism and fructooligosaccharide-degrading enzymes in human commensal butyrate producers.</title>
        <authorList>
            <person name="Tanno H."/>
            <person name="Fujii T."/>
            <person name="Hirano K."/>
            <person name="Maeno S."/>
            <person name="Tonozuka T."/>
            <person name="Sakamoto M."/>
            <person name="Ohkuma M."/>
            <person name="Tochio T."/>
            <person name="Endo A."/>
        </authorList>
    </citation>
    <scope>NUCLEOTIDE SEQUENCE</scope>
    <source>
        <strain evidence="1">JCM 17466</strain>
    </source>
</reference>
<dbReference type="SUPFAM" id="SSF54427">
    <property type="entry name" value="NTF2-like"/>
    <property type="match status" value="1"/>
</dbReference>
<keyword evidence="2" id="KW-1185">Reference proteome</keyword>
<protein>
    <recommendedName>
        <fullName evidence="3">DUF4440 domain-containing protein</fullName>
    </recommendedName>
</protein>
<proteinExistence type="predicted"/>
<organism evidence="1 2">
    <name type="scientific">Anaerostipes butyraticus</name>
    <dbReference type="NCBI Taxonomy" id="645466"/>
    <lineage>
        <taxon>Bacteria</taxon>
        <taxon>Bacillati</taxon>
        <taxon>Bacillota</taxon>
        <taxon>Clostridia</taxon>
        <taxon>Lachnospirales</taxon>
        <taxon>Lachnospiraceae</taxon>
        <taxon>Anaerostipes</taxon>
    </lineage>
</organism>
<evidence type="ECO:0000313" key="2">
    <source>
        <dbReference type="Proteomes" id="UP000613208"/>
    </source>
</evidence>
<name>A0A916Q5Z9_9FIRM</name>